<reference evidence="10 11" key="1">
    <citation type="submission" date="2018-11" db="EMBL/GenBank/DDBJ databases">
        <title>Genomic Encyclopedia of Type Strains, Phase IV (KMG-IV): sequencing the most valuable type-strain genomes for metagenomic binning, comparative biology and taxonomic classification.</title>
        <authorList>
            <person name="Goeker M."/>
        </authorList>
    </citation>
    <scope>NUCLEOTIDE SEQUENCE [LARGE SCALE GENOMIC DNA]</scope>
    <source>
        <strain evidence="10 11">DSM 100316</strain>
    </source>
</reference>
<evidence type="ECO:0000259" key="8">
    <source>
        <dbReference type="Pfam" id="PF01694"/>
    </source>
</evidence>
<dbReference type="Gene3D" id="3.30.70.2080">
    <property type="match status" value="1"/>
</dbReference>
<evidence type="ECO:0000256" key="2">
    <source>
        <dbReference type="ARBA" id="ARBA00009045"/>
    </source>
</evidence>
<evidence type="ECO:0000256" key="7">
    <source>
        <dbReference type="SAM" id="Phobius"/>
    </source>
</evidence>
<keyword evidence="4" id="KW-0378">Hydrolase</keyword>
<feature type="domain" description="Peptidase S54 rhomboid" evidence="8">
    <location>
        <begin position="140"/>
        <end position="279"/>
    </location>
</feature>
<sequence length="294" mass="32917">MAEIRALTLSLEEDIGALSRLLHSRGLAHWITEEAGRQVVYVQDQQHVEVVEQYYQAFQRGELTEAAARQPAAPRRQLNWRVMFTAVPVTLVTIILSILGALLVYLDPGQSHLHWLTFQDFFYDGRRLFFQPVTDSWLSGEYWRLLTPTFLHFGILHITFNVVWMWFFGHRIELLQGRSQLLILVMATALGANIAQYLMAPDTIFGGLSGVDAGLVGYVWVWSLLRKGEDFTVPSSLIYMMVAYLVIAATGVVTLFSGTSVANAAHFGGLFSGMAVALLSAMLRVRYSGDRVTG</sequence>
<evidence type="ECO:0000256" key="5">
    <source>
        <dbReference type="ARBA" id="ARBA00022989"/>
    </source>
</evidence>
<dbReference type="InterPro" id="IPR022764">
    <property type="entry name" value="Peptidase_S54_rhomboid_dom"/>
</dbReference>
<dbReference type="AlphaFoldDB" id="A0A3N2DNF6"/>
<evidence type="ECO:0000256" key="4">
    <source>
        <dbReference type="ARBA" id="ARBA00022801"/>
    </source>
</evidence>
<dbReference type="Gene3D" id="1.20.1540.10">
    <property type="entry name" value="Rhomboid-like"/>
    <property type="match status" value="1"/>
</dbReference>
<accession>A0A3N2DNF6</accession>
<feature type="transmembrane region" description="Helical" evidence="7">
    <location>
        <begin position="237"/>
        <end position="258"/>
    </location>
</feature>
<feature type="transmembrane region" description="Helical" evidence="7">
    <location>
        <begin position="82"/>
        <end position="106"/>
    </location>
</feature>
<keyword evidence="5 7" id="KW-1133">Transmembrane helix</keyword>
<feature type="transmembrane region" description="Helical" evidence="7">
    <location>
        <begin position="181"/>
        <end position="198"/>
    </location>
</feature>
<evidence type="ECO:0000259" key="9">
    <source>
        <dbReference type="Pfam" id="PF16733"/>
    </source>
</evidence>
<gene>
    <name evidence="10" type="ORF">EDC56_1739</name>
</gene>
<dbReference type="PANTHER" id="PTHR43731">
    <property type="entry name" value="RHOMBOID PROTEASE"/>
    <property type="match status" value="1"/>
</dbReference>
<dbReference type="InterPro" id="IPR050925">
    <property type="entry name" value="Rhomboid_protease_S54"/>
</dbReference>
<dbReference type="InterPro" id="IPR038244">
    <property type="entry name" value="NRho_sf"/>
</dbReference>
<dbReference type="Proteomes" id="UP000275394">
    <property type="component" value="Unassembled WGS sequence"/>
</dbReference>
<comment type="similarity">
    <text evidence="2">Belongs to the peptidase S54 family.</text>
</comment>
<organism evidence="10 11">
    <name type="scientific">Sinobacterium caligoides</name>
    <dbReference type="NCBI Taxonomy" id="933926"/>
    <lineage>
        <taxon>Bacteria</taxon>
        <taxon>Pseudomonadati</taxon>
        <taxon>Pseudomonadota</taxon>
        <taxon>Gammaproteobacteria</taxon>
        <taxon>Cellvibrionales</taxon>
        <taxon>Spongiibacteraceae</taxon>
        <taxon>Sinobacterium</taxon>
    </lineage>
</organism>
<name>A0A3N2DNF6_9GAMM</name>
<protein>
    <submittedName>
        <fullName evidence="10">GlpG protein</fullName>
    </submittedName>
</protein>
<dbReference type="SUPFAM" id="SSF144091">
    <property type="entry name" value="Rhomboid-like"/>
    <property type="match status" value="1"/>
</dbReference>
<keyword evidence="11" id="KW-1185">Reference proteome</keyword>
<evidence type="ECO:0000256" key="6">
    <source>
        <dbReference type="ARBA" id="ARBA00023136"/>
    </source>
</evidence>
<evidence type="ECO:0000313" key="11">
    <source>
        <dbReference type="Proteomes" id="UP000275394"/>
    </source>
</evidence>
<evidence type="ECO:0000256" key="3">
    <source>
        <dbReference type="ARBA" id="ARBA00022692"/>
    </source>
</evidence>
<dbReference type="Pfam" id="PF16733">
    <property type="entry name" value="NRho"/>
    <property type="match status" value="1"/>
</dbReference>
<feature type="transmembrane region" description="Helical" evidence="7">
    <location>
        <begin position="264"/>
        <end position="283"/>
    </location>
</feature>
<dbReference type="InterPro" id="IPR035952">
    <property type="entry name" value="Rhomboid-like_sf"/>
</dbReference>
<keyword evidence="3 7" id="KW-0812">Transmembrane</keyword>
<feature type="domain" description="Rhomboid protease N-terminal" evidence="9">
    <location>
        <begin position="1"/>
        <end position="65"/>
    </location>
</feature>
<dbReference type="PANTHER" id="PTHR43731:SF14">
    <property type="entry name" value="PRESENILIN-ASSOCIATED RHOMBOID-LIKE PROTEIN, MITOCHONDRIAL"/>
    <property type="match status" value="1"/>
</dbReference>
<dbReference type="GO" id="GO:0004252">
    <property type="term" value="F:serine-type endopeptidase activity"/>
    <property type="evidence" value="ECO:0007669"/>
    <property type="project" value="InterPro"/>
</dbReference>
<comment type="subcellular location">
    <subcellularLocation>
        <location evidence="1">Membrane</location>
        <topology evidence="1">Multi-pass membrane protein</topology>
    </subcellularLocation>
</comment>
<proteinExistence type="inferred from homology"/>
<comment type="caution">
    <text evidence="10">The sequence shown here is derived from an EMBL/GenBank/DDBJ whole genome shotgun (WGS) entry which is preliminary data.</text>
</comment>
<feature type="transmembrane region" description="Helical" evidence="7">
    <location>
        <begin position="204"/>
        <end position="225"/>
    </location>
</feature>
<evidence type="ECO:0000256" key="1">
    <source>
        <dbReference type="ARBA" id="ARBA00004141"/>
    </source>
</evidence>
<dbReference type="EMBL" id="RKHR01000004">
    <property type="protein sequence ID" value="ROS01310.1"/>
    <property type="molecule type" value="Genomic_DNA"/>
</dbReference>
<dbReference type="InterPro" id="IPR031976">
    <property type="entry name" value="NRho"/>
</dbReference>
<keyword evidence="6 7" id="KW-0472">Membrane</keyword>
<dbReference type="Pfam" id="PF01694">
    <property type="entry name" value="Rhomboid"/>
    <property type="match status" value="1"/>
</dbReference>
<feature type="transmembrane region" description="Helical" evidence="7">
    <location>
        <begin position="150"/>
        <end position="169"/>
    </location>
</feature>
<dbReference type="OrthoDB" id="9778341at2"/>
<dbReference type="GO" id="GO:0016020">
    <property type="term" value="C:membrane"/>
    <property type="evidence" value="ECO:0007669"/>
    <property type="project" value="UniProtKB-SubCell"/>
</dbReference>
<evidence type="ECO:0000313" key="10">
    <source>
        <dbReference type="EMBL" id="ROS01310.1"/>
    </source>
</evidence>
<dbReference type="RefSeq" id="WP_123712119.1">
    <property type="nucleotide sequence ID" value="NZ_RKHR01000004.1"/>
</dbReference>